<evidence type="ECO:0000313" key="1">
    <source>
        <dbReference type="EMBL" id="CAH0370195.1"/>
    </source>
</evidence>
<evidence type="ECO:0000313" key="2">
    <source>
        <dbReference type="Proteomes" id="UP000789595"/>
    </source>
</evidence>
<dbReference type="EMBL" id="CAKKNE010000003">
    <property type="protein sequence ID" value="CAH0370195.1"/>
    <property type="molecule type" value="Genomic_DNA"/>
</dbReference>
<keyword evidence="2" id="KW-1185">Reference proteome</keyword>
<comment type="caution">
    <text evidence="1">The sequence shown here is derived from an EMBL/GenBank/DDBJ whole genome shotgun (WGS) entry which is preliminary data.</text>
</comment>
<accession>A0A8J2WXT5</accession>
<name>A0A8J2WXT5_9STRA</name>
<reference evidence="1" key="1">
    <citation type="submission" date="2021-11" db="EMBL/GenBank/DDBJ databases">
        <authorList>
            <consortium name="Genoscope - CEA"/>
            <person name="William W."/>
        </authorList>
    </citation>
    <scope>NUCLEOTIDE SEQUENCE</scope>
</reference>
<feature type="non-terminal residue" evidence="1">
    <location>
        <position position="1"/>
    </location>
</feature>
<gene>
    <name evidence="1" type="ORF">PECAL_3P00660</name>
</gene>
<proteinExistence type="predicted"/>
<organism evidence="1 2">
    <name type="scientific">Pelagomonas calceolata</name>
    <dbReference type="NCBI Taxonomy" id="35677"/>
    <lineage>
        <taxon>Eukaryota</taxon>
        <taxon>Sar</taxon>
        <taxon>Stramenopiles</taxon>
        <taxon>Ochrophyta</taxon>
        <taxon>Pelagophyceae</taxon>
        <taxon>Pelagomonadales</taxon>
        <taxon>Pelagomonadaceae</taxon>
        <taxon>Pelagomonas</taxon>
    </lineage>
</organism>
<protein>
    <submittedName>
        <fullName evidence="1">Uncharacterized protein</fullName>
    </submittedName>
</protein>
<dbReference type="AlphaFoldDB" id="A0A8J2WXT5"/>
<dbReference type="Proteomes" id="UP000789595">
    <property type="component" value="Unassembled WGS sequence"/>
</dbReference>
<sequence length="65" mass="7242">AEHGSRVSQASPKPFCGRVRAAHHAPRNTFSVLERRYGFANIVERGVGVFVESLREKPPIVRRSA</sequence>